<dbReference type="InterPro" id="IPR003787">
    <property type="entry name" value="Sulphur_relay_DsrE/F-like"/>
</dbReference>
<dbReference type="Pfam" id="PF02635">
    <property type="entry name" value="DsrE"/>
    <property type="match status" value="1"/>
</dbReference>
<evidence type="ECO:0000313" key="2">
    <source>
        <dbReference type="Proteomes" id="UP001209076"/>
    </source>
</evidence>
<keyword evidence="2" id="KW-1185">Reference proteome</keyword>
<dbReference type="PANTHER" id="PTHR37691">
    <property type="entry name" value="BLR3518 PROTEIN"/>
    <property type="match status" value="1"/>
</dbReference>
<protein>
    <submittedName>
        <fullName evidence="1">DsrE family protein</fullName>
    </submittedName>
</protein>
<proteinExistence type="predicted"/>
<dbReference type="SUPFAM" id="SSF75169">
    <property type="entry name" value="DsrEFH-like"/>
    <property type="match status" value="1"/>
</dbReference>
<dbReference type="InterPro" id="IPR027396">
    <property type="entry name" value="DsrEFH-like"/>
</dbReference>
<gene>
    <name evidence="1" type="ORF">N7603_06230</name>
</gene>
<dbReference type="Proteomes" id="UP001209076">
    <property type="component" value="Unassembled WGS sequence"/>
</dbReference>
<name>A0ABT2PWB6_9MOLU</name>
<evidence type="ECO:0000313" key="1">
    <source>
        <dbReference type="EMBL" id="MCU0105251.1"/>
    </source>
</evidence>
<accession>A0ABT2PWB6</accession>
<dbReference type="PANTHER" id="PTHR37691:SF1">
    <property type="entry name" value="BLR3518 PROTEIN"/>
    <property type="match status" value="1"/>
</dbReference>
<sequence length="101" mass="11623">MKALFHIDERHKWPLLSMNVKNILQASPNMEVAVVINSEAVELFIKSTVKLEPNVKYYICENSLVTRNLNPRELLQGTELTKSGVYQIVFLQNQGYAYIKP</sequence>
<dbReference type="EMBL" id="JAOEGN010000011">
    <property type="protein sequence ID" value="MCU0105251.1"/>
    <property type="molecule type" value="Genomic_DNA"/>
</dbReference>
<dbReference type="RefSeq" id="WP_262096543.1">
    <property type="nucleotide sequence ID" value="NZ_JAOEGN010000011.1"/>
</dbReference>
<organism evidence="1 2">
    <name type="scientific">Paracholeplasma vituli</name>
    <dbReference type="NCBI Taxonomy" id="69473"/>
    <lineage>
        <taxon>Bacteria</taxon>
        <taxon>Bacillati</taxon>
        <taxon>Mycoplasmatota</taxon>
        <taxon>Mollicutes</taxon>
        <taxon>Acholeplasmatales</taxon>
        <taxon>Acholeplasmataceae</taxon>
        <taxon>Paracholeplasma</taxon>
    </lineage>
</organism>
<comment type="caution">
    <text evidence="1">The sequence shown here is derived from an EMBL/GenBank/DDBJ whole genome shotgun (WGS) entry which is preliminary data.</text>
</comment>
<dbReference type="Gene3D" id="3.40.1260.10">
    <property type="entry name" value="DsrEFH-like"/>
    <property type="match status" value="1"/>
</dbReference>
<reference evidence="2" key="1">
    <citation type="submission" date="2023-07" db="EMBL/GenBank/DDBJ databases">
        <title>Novel Mycoplasma species identified in domestic and wild animals.</title>
        <authorList>
            <person name="Volokhov D.V."/>
            <person name="Furtak V.A."/>
            <person name="Zagorodnyaya T.A."/>
        </authorList>
    </citation>
    <scope>NUCLEOTIDE SEQUENCE [LARGE SCALE GENOMIC DNA]</scope>
    <source>
        <strain evidence="2">92-19</strain>
    </source>
</reference>